<organism evidence="1 2">
    <name type="scientific">Ignelater luminosus</name>
    <name type="common">Cucubano</name>
    <name type="synonym">Pyrophorus luminosus</name>
    <dbReference type="NCBI Taxonomy" id="2038154"/>
    <lineage>
        <taxon>Eukaryota</taxon>
        <taxon>Metazoa</taxon>
        <taxon>Ecdysozoa</taxon>
        <taxon>Arthropoda</taxon>
        <taxon>Hexapoda</taxon>
        <taxon>Insecta</taxon>
        <taxon>Pterygota</taxon>
        <taxon>Neoptera</taxon>
        <taxon>Endopterygota</taxon>
        <taxon>Coleoptera</taxon>
        <taxon>Polyphaga</taxon>
        <taxon>Elateriformia</taxon>
        <taxon>Elateroidea</taxon>
        <taxon>Elateridae</taxon>
        <taxon>Agrypninae</taxon>
        <taxon>Pyrophorini</taxon>
        <taxon>Ignelater</taxon>
    </lineage>
</organism>
<evidence type="ECO:0000313" key="2">
    <source>
        <dbReference type="Proteomes" id="UP000801492"/>
    </source>
</evidence>
<gene>
    <name evidence="1" type="ORF">ILUMI_06479</name>
</gene>
<comment type="caution">
    <text evidence="1">The sequence shown here is derived from an EMBL/GenBank/DDBJ whole genome shotgun (WGS) entry which is preliminary data.</text>
</comment>
<keyword evidence="2" id="KW-1185">Reference proteome</keyword>
<name>A0A8K0D5N4_IGNLU</name>
<dbReference type="Proteomes" id="UP000801492">
    <property type="component" value="Unassembled WGS sequence"/>
</dbReference>
<dbReference type="AlphaFoldDB" id="A0A8K0D5N4"/>
<accession>A0A8K0D5N4</accession>
<dbReference type="EMBL" id="VTPC01002680">
    <property type="protein sequence ID" value="KAF2899694.1"/>
    <property type="molecule type" value="Genomic_DNA"/>
</dbReference>
<protein>
    <submittedName>
        <fullName evidence="1">Uncharacterized protein</fullName>
    </submittedName>
</protein>
<evidence type="ECO:0000313" key="1">
    <source>
        <dbReference type="EMBL" id="KAF2899694.1"/>
    </source>
</evidence>
<reference evidence="1" key="1">
    <citation type="submission" date="2019-08" db="EMBL/GenBank/DDBJ databases">
        <title>The genome of the North American firefly Photinus pyralis.</title>
        <authorList>
            <consortium name="Photinus pyralis genome working group"/>
            <person name="Fallon T.R."/>
            <person name="Sander Lower S.E."/>
            <person name="Weng J.-K."/>
        </authorList>
    </citation>
    <scope>NUCLEOTIDE SEQUENCE</scope>
    <source>
        <strain evidence="1">TRF0915ILg1</strain>
        <tissue evidence="1">Whole body</tissue>
    </source>
</reference>
<proteinExistence type="predicted"/>
<sequence length="178" mass="20679">MGSNREYVRKDILRMYSENDSLSYFLIAQQANCTRWTVKKMREGFSVKDKPRSGRPEDPSDVKLEKKITWRGTERHRFANPNYSFVTLSNNREITASNKQLAPKERNETEVDEDYELNNENEQSLPRSFNAETSSKEFQLLVGDIDNLEVESSSLDTPNISTIPLRCSTRTRHLPSRL</sequence>